<feature type="transmembrane region" description="Helical" evidence="9">
    <location>
        <begin position="9"/>
        <end position="32"/>
    </location>
</feature>
<dbReference type="Gene3D" id="1.20.1740.10">
    <property type="entry name" value="Amino acid/polyamine transporter I"/>
    <property type="match status" value="1"/>
</dbReference>
<feature type="transmembrane region" description="Helical" evidence="9">
    <location>
        <begin position="107"/>
        <end position="130"/>
    </location>
</feature>
<evidence type="ECO:0000313" key="10">
    <source>
        <dbReference type="EMBL" id="AEI44126.1"/>
    </source>
</evidence>
<feature type="transmembrane region" description="Helical" evidence="9">
    <location>
        <begin position="327"/>
        <end position="345"/>
    </location>
</feature>
<evidence type="ECO:0000256" key="5">
    <source>
        <dbReference type="ARBA" id="ARBA00022692"/>
    </source>
</evidence>
<feature type="transmembrane region" description="Helical" evidence="9">
    <location>
        <begin position="267"/>
        <end position="287"/>
    </location>
</feature>
<evidence type="ECO:0000256" key="7">
    <source>
        <dbReference type="ARBA" id="ARBA00023136"/>
    </source>
</evidence>
<feature type="region of interest" description="Disordered" evidence="8">
    <location>
        <begin position="355"/>
        <end position="377"/>
    </location>
</feature>
<dbReference type="InterPro" id="IPR004761">
    <property type="entry name" value="Spore_GerAB"/>
</dbReference>
<keyword evidence="5 9" id="KW-0812">Transmembrane</keyword>
<accession>F8FLJ9</accession>
<dbReference type="GO" id="GO:0009847">
    <property type="term" value="P:spore germination"/>
    <property type="evidence" value="ECO:0007669"/>
    <property type="project" value="InterPro"/>
</dbReference>
<keyword evidence="6 9" id="KW-1133">Transmembrane helix</keyword>
<comment type="similarity">
    <text evidence="2">Belongs to the amino acid-polyamine-organocation (APC) superfamily. Spore germination protein (SGP) (TC 2.A.3.9) family.</text>
</comment>
<evidence type="ECO:0000313" key="11">
    <source>
        <dbReference type="Proteomes" id="UP000006620"/>
    </source>
</evidence>
<keyword evidence="4" id="KW-0309">Germination</keyword>
<dbReference type="PANTHER" id="PTHR34975">
    <property type="entry name" value="SPORE GERMINATION PROTEIN A2"/>
    <property type="match status" value="1"/>
</dbReference>
<feature type="transmembrane region" description="Helical" evidence="9">
    <location>
        <begin position="180"/>
        <end position="199"/>
    </location>
</feature>
<keyword evidence="7 9" id="KW-0472">Membrane</keyword>
<dbReference type="AlphaFoldDB" id="F8FLJ9"/>
<keyword evidence="3" id="KW-0813">Transport</keyword>
<dbReference type="EMBL" id="CP002869">
    <property type="protein sequence ID" value="AEI44126.1"/>
    <property type="molecule type" value="Genomic_DNA"/>
</dbReference>
<evidence type="ECO:0000256" key="6">
    <source>
        <dbReference type="ARBA" id="ARBA00022989"/>
    </source>
</evidence>
<dbReference type="PATRIC" id="fig|1036673.3.peg.5197"/>
<dbReference type="NCBIfam" id="TIGR00912">
    <property type="entry name" value="2A0309"/>
    <property type="match status" value="1"/>
</dbReference>
<name>F8FLJ9_PAEMK</name>
<sequence length="377" mass="42444">MEKLSERQLILIGIAYILNTTLLSVPNLVLGLARMDAWFSYAAAVLFFLPVLWMLARISRRFPGRDLFSVMIDSMPAAGRCLAAVFILFYLFVLMRDLRMLIDFVNIILLPLTPLTVTASLLIITVILIARGGMEILGRMTELWLPVLLIVIVLIPVFLFQDFDLRFIRPFFDRGLVPPLQGAFVVAPYIGEIIALPLICPGPVFRFRTGLAALLTGMAALLLLTLYTILTLGTLIPDRVLFPTYEMVRQIRATDFLDRFDLPLVGIYLPTMITKVAYSLFVVCHGLHRMFPGLSARKLINPFGLAAYVGSFWIFDNTTQMLGFNRFWPVVALPVEVLLPVLLFLRLRRTKRGIPGAGGKKTGDERREETLGSSEHR</sequence>
<evidence type="ECO:0000256" key="4">
    <source>
        <dbReference type="ARBA" id="ARBA00022544"/>
    </source>
</evidence>
<feature type="transmembrane region" description="Helical" evidence="9">
    <location>
        <begin position="38"/>
        <end position="56"/>
    </location>
</feature>
<evidence type="ECO:0000256" key="1">
    <source>
        <dbReference type="ARBA" id="ARBA00004141"/>
    </source>
</evidence>
<feature type="transmembrane region" description="Helical" evidence="9">
    <location>
        <begin position="77"/>
        <end position="95"/>
    </location>
</feature>
<evidence type="ECO:0000256" key="8">
    <source>
        <dbReference type="SAM" id="MobiDB-lite"/>
    </source>
</evidence>
<evidence type="ECO:0000256" key="3">
    <source>
        <dbReference type="ARBA" id="ARBA00022448"/>
    </source>
</evidence>
<organism evidence="10 11">
    <name type="scientific">Paenibacillus mucilaginosus (strain KNP414)</name>
    <dbReference type="NCBI Taxonomy" id="1036673"/>
    <lineage>
        <taxon>Bacteria</taxon>
        <taxon>Bacillati</taxon>
        <taxon>Bacillota</taxon>
        <taxon>Bacilli</taxon>
        <taxon>Bacillales</taxon>
        <taxon>Paenibacillaceae</taxon>
        <taxon>Paenibacillus</taxon>
    </lineage>
</organism>
<feature type="transmembrane region" description="Helical" evidence="9">
    <location>
        <begin position="299"/>
        <end position="315"/>
    </location>
</feature>
<gene>
    <name evidence="10" type="ordered locus">KNP414_05602</name>
</gene>
<dbReference type="PANTHER" id="PTHR34975:SF2">
    <property type="entry name" value="SPORE GERMINATION PROTEIN A2"/>
    <property type="match status" value="1"/>
</dbReference>
<dbReference type="RefSeq" id="WP_013919279.1">
    <property type="nucleotide sequence ID" value="NC_015690.1"/>
</dbReference>
<feature type="compositionally biased region" description="Basic and acidic residues" evidence="8">
    <location>
        <begin position="361"/>
        <end position="377"/>
    </location>
</feature>
<dbReference type="KEGG" id="pms:KNP414_05602"/>
<dbReference type="Proteomes" id="UP000006620">
    <property type="component" value="Chromosome"/>
</dbReference>
<proteinExistence type="inferred from homology"/>
<evidence type="ECO:0000256" key="2">
    <source>
        <dbReference type="ARBA" id="ARBA00007998"/>
    </source>
</evidence>
<protein>
    <submittedName>
        <fullName evidence="10">Spore germination protein</fullName>
    </submittedName>
</protein>
<dbReference type="HOGENOM" id="CLU_047547_1_2_9"/>
<reference evidence="10 11" key="2">
    <citation type="journal article" date="2013" name="Genome Announc.">
        <title>Genome Sequence of Growth-Improving Paenibacillus mucilaginosus Strain KNP414.</title>
        <authorList>
            <person name="Lu J.J."/>
            <person name="Wang J.F."/>
            <person name="Hu X.F."/>
        </authorList>
    </citation>
    <scope>NUCLEOTIDE SEQUENCE [LARGE SCALE GENOMIC DNA]</scope>
    <source>
        <strain evidence="10 11">KNP414</strain>
    </source>
</reference>
<feature type="transmembrane region" description="Helical" evidence="9">
    <location>
        <begin position="142"/>
        <end position="160"/>
    </location>
</feature>
<feature type="transmembrane region" description="Helical" evidence="9">
    <location>
        <begin position="211"/>
        <end position="236"/>
    </location>
</feature>
<dbReference type="GO" id="GO:0016020">
    <property type="term" value="C:membrane"/>
    <property type="evidence" value="ECO:0007669"/>
    <property type="project" value="UniProtKB-SubCell"/>
</dbReference>
<comment type="subcellular location">
    <subcellularLocation>
        <location evidence="1">Membrane</location>
        <topology evidence="1">Multi-pass membrane protein</topology>
    </subcellularLocation>
</comment>
<dbReference type="Pfam" id="PF03845">
    <property type="entry name" value="Spore_permease"/>
    <property type="match status" value="1"/>
</dbReference>
<evidence type="ECO:0000256" key="9">
    <source>
        <dbReference type="SAM" id="Phobius"/>
    </source>
</evidence>
<reference evidence="11" key="1">
    <citation type="submission" date="2011-06" db="EMBL/GenBank/DDBJ databases">
        <title>Complete genome sequence of Paenibacillus mucilaginosus KNP414.</title>
        <authorList>
            <person name="Wang J."/>
            <person name="Hu S."/>
            <person name="Hu X."/>
            <person name="Zhang B."/>
            <person name="Dong D."/>
            <person name="Zhang S."/>
            <person name="Zhao K."/>
            <person name="Wu D."/>
        </authorList>
    </citation>
    <scope>NUCLEOTIDE SEQUENCE [LARGE SCALE GENOMIC DNA]</scope>
    <source>
        <strain evidence="11">KNP414</strain>
    </source>
</reference>